<feature type="binding site" evidence="12">
    <location>
        <position position="825"/>
    </location>
    <ligand>
        <name>[4Fe-4S] cluster</name>
        <dbReference type="ChEBI" id="CHEBI:49883"/>
        <label>3</label>
    </ligand>
</feature>
<feature type="binding site" evidence="10">
    <location>
        <position position="116"/>
    </location>
    <ligand>
        <name>pyruvate</name>
        <dbReference type="ChEBI" id="CHEBI:15361"/>
    </ligand>
</feature>
<dbReference type="InterPro" id="IPR019752">
    <property type="entry name" value="Pyrv/ketoisovalerate_OxRed_cat"/>
</dbReference>
<dbReference type="GO" id="GO:0006979">
    <property type="term" value="P:response to oxidative stress"/>
    <property type="evidence" value="ECO:0007669"/>
    <property type="project" value="TreeGrafter"/>
</dbReference>
<sequence length="1175" mass="129804">MVKDFPKLICDANEAVARVAHKTNEVCAIYPITPASPMGEHVDVYSSKGKKNIWNNIPRIVEMQSEGGAAGAVHGSLQAGALTTTFTASQGLLLMIPNMYKIAGELLPNVIHVAARTLATHALSIFGDHSDVMAARQTGYSMLFGGSVQEAQDFALISQVATLRSRIPFLNIFDGFRTSHEISKIDGITDEIIKAMMPEEKIMEHKKRSLDPDSPVIRGTSQNPDVFFQAREAANLYYQRVPEIVQEIMDEFYMHTGRRYNLFDYEGHPEAERVVVIMGSGEGAVRETVDTLLNSDEKVGVLIVRLYRPFSIKDFIAKVPKTVKKIAVLDRTKEPGSTGEPLYLDVVTAFAETGGNIPQIIGGRYGLSSKEFNPAMVKGIFDELQKPQPKNHFTIGINDDVSFSSLLYNPVFKTRKTTFNCMFYGLGSDGTVGANKNSIKIIGETTDNYVQGYFVYDSKKAGSQTVSHLRFGPQPIFSSYLINTADFIACHQFNFVEKYDLLKKIKKGGTFLLNAPFSNEEVWDMLPQKMQEDIVEKELKFYVVDATKVALEANLGKRTNTVLQTCFFAISGVLPEDEAIQKIKDAIVKSYSHKGEKIVQMNFNAVDKSLEFLQKVDYPKKITSVRRLKPMMTGEADPFVKDVLGKILAGQGDELPVSAFPVDGTFPTGTTQYEKRGIADFVPVWDGADLCTQCNKCVAICPHAAIRAKVVPTEDLAGAPESLTTVAAKGRPFSGTDSYILQVSPEDCTGCDLCVAVCPAESKEVENFKAINMRSKLDVAEAENKNWDYFTSLPYYDRTELQITNVKGSQFLEPLFEFSGACSGCGETPYIKMLTQLYGDSIMIANATGCSSIYGGNLPTTPYKKNEFGRGPAWANSLFEDNAEFGLGMRLALTKKQEIAVDLLKELEPVIGSELVKAILDNPETDEVQKKQKHADIAELKNILSTVGTPEALKLNQLTEYLRKKAVWILGGDGWAYDIGYGGVDHVLASGEDINILVMDTEVYSNTGGQMSKATPLGASAKFAVSGKKTSKKSLALQAVSYQNVYVAQVAIGAKDMQTLKAFEEATAYPGPSIIIAYSHCGEHGYDLKHGPRQQEKAVETGYWPLFRFDPSKEKGKRFKLDSKPPQAPLEEFMYNETRFTRVAKENAEIGASLLKQAQEEVGSKWERLELYRDM</sequence>
<keyword evidence="2 9" id="KW-0813">Transport</keyword>
<dbReference type="InterPro" id="IPR009014">
    <property type="entry name" value="Transketo_C/PFOR_II"/>
</dbReference>
<feature type="binding site" evidence="12">
    <location>
        <position position="1081"/>
    </location>
    <ligand>
        <name>[4Fe-4S] cluster</name>
        <dbReference type="ChEBI" id="CHEBI:49883"/>
        <label>3</label>
    </ligand>
</feature>
<keyword evidence="5 9" id="KW-0249">Electron transport</keyword>
<feature type="binding site" evidence="10">
    <location>
        <position position="850"/>
    </location>
    <ligand>
        <name>thiamine diphosphate</name>
        <dbReference type="ChEBI" id="CHEBI:58937"/>
    </ligand>
</feature>
<dbReference type="InterPro" id="IPR029061">
    <property type="entry name" value="THDP-binding"/>
</dbReference>
<dbReference type="GO" id="GO:0051539">
    <property type="term" value="F:4 iron, 4 sulfur cluster binding"/>
    <property type="evidence" value="ECO:0007669"/>
    <property type="project" value="UniProtKB-KW"/>
</dbReference>
<dbReference type="InterPro" id="IPR017900">
    <property type="entry name" value="4Fe4S_Fe_S_CS"/>
</dbReference>
<dbReference type="AlphaFoldDB" id="A0A285XAR6"/>
<organism evidence="14 15">
    <name type="scientific">Salinimicrobium sediminis</name>
    <dbReference type="NCBI Taxonomy" id="1343891"/>
    <lineage>
        <taxon>Bacteria</taxon>
        <taxon>Pseudomonadati</taxon>
        <taxon>Bacteroidota</taxon>
        <taxon>Flavobacteriia</taxon>
        <taxon>Flavobacteriales</taxon>
        <taxon>Flavobacteriaceae</taxon>
        <taxon>Salinimicrobium</taxon>
    </lineage>
</organism>
<dbReference type="PANTHER" id="PTHR32154:SF0">
    <property type="entry name" value="PYRUVATE-FLAVODOXIN OXIDOREDUCTASE-RELATED"/>
    <property type="match status" value="1"/>
</dbReference>
<feature type="binding site" evidence="12">
    <location>
        <position position="751"/>
    </location>
    <ligand>
        <name>[4Fe-4S] cluster</name>
        <dbReference type="ChEBI" id="CHEBI:49883"/>
        <label>2</label>
    </ligand>
</feature>
<dbReference type="SUPFAM" id="SSF54862">
    <property type="entry name" value="4Fe-4S ferredoxins"/>
    <property type="match status" value="1"/>
</dbReference>
<accession>A0A285XAR6</accession>
<feature type="binding site" evidence="12">
    <location>
        <position position="850"/>
    </location>
    <ligand>
        <name>[4Fe-4S] cluster</name>
        <dbReference type="ChEBI" id="CHEBI:49883"/>
        <label>3</label>
    </ligand>
</feature>
<dbReference type="InterPro" id="IPR037112">
    <property type="entry name" value="Pyrv-flavodox_OxR_EKR_sf"/>
</dbReference>
<reference evidence="15" key="1">
    <citation type="submission" date="2017-09" db="EMBL/GenBank/DDBJ databases">
        <authorList>
            <person name="Varghese N."/>
            <person name="Submissions S."/>
        </authorList>
    </citation>
    <scope>NUCLEOTIDE SEQUENCE [LARGE SCALE GENOMIC DNA]</scope>
    <source>
        <strain evidence="15">CGMCC 1.12641</strain>
    </source>
</reference>
<evidence type="ECO:0000313" key="15">
    <source>
        <dbReference type="Proteomes" id="UP000219193"/>
    </source>
</evidence>
<dbReference type="Proteomes" id="UP000219193">
    <property type="component" value="Unassembled WGS sequence"/>
</dbReference>
<feature type="binding site" evidence="10">
    <location>
        <position position="827"/>
    </location>
    <ligand>
        <name>thiamine diphosphate</name>
        <dbReference type="ChEBI" id="CHEBI:58937"/>
    </ligand>
</feature>
<dbReference type="FunFam" id="3.40.920.10:FF:000001">
    <property type="entry name" value="Pyruvate:ferredoxin (Flavodoxin) oxidoreductase"/>
    <property type="match status" value="1"/>
</dbReference>
<dbReference type="Pfam" id="PF17147">
    <property type="entry name" value="PFOR_II"/>
    <property type="match status" value="1"/>
</dbReference>
<dbReference type="Gene3D" id="3.40.920.10">
    <property type="entry name" value="Pyruvate-ferredoxin oxidoreductase, PFOR, domain III"/>
    <property type="match status" value="1"/>
</dbReference>
<keyword evidence="7 12" id="KW-0408">Iron</keyword>
<feature type="binding site" evidence="10">
    <location>
        <position position="33"/>
    </location>
    <ligand>
        <name>pyruvate</name>
        <dbReference type="ChEBI" id="CHEBI:15361"/>
    </ligand>
</feature>
<dbReference type="InterPro" id="IPR002880">
    <property type="entry name" value="Pyrv_Fd/Flavodoxin_OxRdtase_N"/>
</dbReference>
<feature type="domain" description="4Fe-4S ferredoxin-type" evidence="13">
    <location>
        <begin position="739"/>
        <end position="768"/>
    </location>
</feature>
<feature type="site" description="Important for catalytic activity" evidence="11">
    <location>
        <position position="116"/>
    </location>
</feature>
<evidence type="ECO:0000256" key="3">
    <source>
        <dbReference type="ARBA" id="ARBA00022485"/>
    </source>
</evidence>
<feature type="binding site" evidence="10">
    <location>
        <begin position="1001"/>
        <end position="1006"/>
    </location>
    <ligand>
        <name>thiamine diphosphate</name>
        <dbReference type="ChEBI" id="CHEBI:58937"/>
    </ligand>
</feature>
<dbReference type="GO" id="GO:0044281">
    <property type="term" value="P:small molecule metabolic process"/>
    <property type="evidence" value="ECO:0007669"/>
    <property type="project" value="UniProtKB-ARBA"/>
</dbReference>
<feature type="binding site" evidence="12">
    <location>
        <position position="691"/>
    </location>
    <ligand>
        <name>[4Fe-4S] cluster</name>
        <dbReference type="ChEBI" id="CHEBI:49883"/>
        <label>1</label>
    </ligand>
</feature>
<evidence type="ECO:0000256" key="2">
    <source>
        <dbReference type="ARBA" id="ARBA00022448"/>
    </source>
</evidence>
<dbReference type="NCBIfam" id="TIGR02176">
    <property type="entry name" value="pyruv_ox_red"/>
    <property type="match status" value="1"/>
</dbReference>
<dbReference type="GO" id="GO:0016903">
    <property type="term" value="F:oxidoreductase activity, acting on the aldehyde or oxo group of donors"/>
    <property type="evidence" value="ECO:0007669"/>
    <property type="project" value="InterPro"/>
</dbReference>
<dbReference type="SUPFAM" id="SSF53323">
    <property type="entry name" value="Pyruvate-ferredoxin oxidoreductase, PFOR, domain III"/>
    <property type="match status" value="1"/>
</dbReference>
<feature type="binding site" evidence="10">
    <location>
        <begin position="972"/>
        <end position="975"/>
    </location>
    <ligand>
        <name>thiamine diphosphate</name>
        <dbReference type="ChEBI" id="CHEBI:58937"/>
    </ligand>
</feature>
<evidence type="ECO:0000256" key="6">
    <source>
        <dbReference type="ARBA" id="ARBA00023002"/>
    </source>
</evidence>
<dbReference type="Pfam" id="PF02775">
    <property type="entry name" value="TPP_enzyme_C"/>
    <property type="match status" value="1"/>
</dbReference>
<feature type="binding site" evidence="12">
    <location>
        <position position="754"/>
    </location>
    <ligand>
        <name>[4Fe-4S] cluster</name>
        <dbReference type="ChEBI" id="CHEBI:49883"/>
        <label>2</label>
    </ligand>
</feature>
<evidence type="ECO:0000256" key="12">
    <source>
        <dbReference type="PIRSR" id="PIRSR000159-50"/>
    </source>
</evidence>
<dbReference type="Gene3D" id="3.40.50.970">
    <property type="match status" value="2"/>
</dbReference>
<dbReference type="CDD" id="cd03377">
    <property type="entry name" value="TPP_PFOR_PNO"/>
    <property type="match status" value="1"/>
</dbReference>
<dbReference type="InterPro" id="IPR017896">
    <property type="entry name" value="4Fe4S_Fe-S-bd"/>
</dbReference>
<evidence type="ECO:0000256" key="1">
    <source>
        <dbReference type="ARBA" id="ARBA00009032"/>
    </source>
</evidence>
<feature type="binding site" evidence="12">
    <location>
        <position position="748"/>
    </location>
    <ligand>
        <name>[4Fe-4S] cluster</name>
        <dbReference type="ChEBI" id="CHEBI:49883"/>
        <label>2</label>
    </ligand>
</feature>
<feature type="binding site" evidence="12">
    <location>
        <position position="758"/>
    </location>
    <ligand>
        <name>[4Fe-4S] cluster</name>
        <dbReference type="ChEBI" id="CHEBI:49883"/>
        <label>1</label>
    </ligand>
</feature>
<comment type="similarity">
    <text evidence="1 9">Belongs to the pyruvate:ferredoxin/flavodoxin oxidoreductase family.</text>
</comment>
<evidence type="ECO:0000259" key="13">
    <source>
        <dbReference type="PROSITE" id="PS51379"/>
    </source>
</evidence>
<protein>
    <submittedName>
        <fullName evidence="14">Pyruvate-ferredoxin/flavodoxin oxidoreductase</fullName>
    </submittedName>
</protein>
<keyword evidence="3 12" id="KW-0004">4Fe-4S</keyword>
<feature type="site" description="Important for catalytic activity" evidence="11">
    <location>
        <position position="33"/>
    </location>
</feature>
<feature type="binding site" evidence="12">
    <location>
        <position position="822"/>
    </location>
    <ligand>
        <name>[4Fe-4S] cluster</name>
        <dbReference type="ChEBI" id="CHEBI:49883"/>
        <label>3</label>
    </ligand>
</feature>
<dbReference type="SUPFAM" id="SSF52922">
    <property type="entry name" value="TK C-terminal domain-like"/>
    <property type="match status" value="1"/>
</dbReference>
<keyword evidence="6 9" id="KW-0560">Oxidoreductase</keyword>
<dbReference type="FunFam" id="3.40.50.920:FF:000007">
    <property type="entry name" value="Pyruvate:ferredoxin (Flavodoxin) oxidoreductase"/>
    <property type="match status" value="1"/>
</dbReference>
<dbReference type="PANTHER" id="PTHR32154">
    <property type="entry name" value="PYRUVATE-FLAVODOXIN OXIDOREDUCTASE-RELATED"/>
    <property type="match status" value="1"/>
</dbReference>
<name>A0A285XAR6_9FLAO</name>
<dbReference type="OrthoDB" id="9808559at2"/>
<dbReference type="InterPro" id="IPR011895">
    <property type="entry name" value="Pyrv_flavodox_OxRed"/>
</dbReference>
<dbReference type="SUPFAM" id="SSF52518">
    <property type="entry name" value="Thiamin diphosphate-binding fold (THDP-binding)"/>
    <property type="match status" value="2"/>
</dbReference>
<dbReference type="PROSITE" id="PS00198">
    <property type="entry name" value="4FE4S_FER_1"/>
    <property type="match status" value="1"/>
</dbReference>
<evidence type="ECO:0000256" key="5">
    <source>
        <dbReference type="ARBA" id="ARBA00022982"/>
    </source>
</evidence>
<dbReference type="InterPro" id="IPR033412">
    <property type="entry name" value="PFOR_II"/>
</dbReference>
<dbReference type="InterPro" id="IPR011766">
    <property type="entry name" value="TPP_enzyme_TPP-bd"/>
</dbReference>
<dbReference type="Pfam" id="PF10371">
    <property type="entry name" value="EKR"/>
    <property type="match status" value="1"/>
</dbReference>
<dbReference type="Gene3D" id="3.40.50.920">
    <property type="match status" value="1"/>
</dbReference>
<keyword evidence="15" id="KW-1185">Reference proteome</keyword>
<dbReference type="GO" id="GO:0030976">
    <property type="term" value="F:thiamine pyrophosphate binding"/>
    <property type="evidence" value="ECO:0007669"/>
    <property type="project" value="InterPro"/>
</dbReference>
<feature type="site" description="Important for catalytic activity" evidence="11">
    <location>
        <position position="1006"/>
    </location>
</feature>
<dbReference type="InterPro" id="IPR002869">
    <property type="entry name" value="Pyrv_flavodox_OxRed_cen"/>
</dbReference>
<evidence type="ECO:0000256" key="4">
    <source>
        <dbReference type="ARBA" id="ARBA00022723"/>
    </source>
</evidence>
<keyword evidence="4 12" id="KW-0479">Metal-binding</keyword>
<dbReference type="EMBL" id="OCMF01000005">
    <property type="protein sequence ID" value="SOC81529.1"/>
    <property type="molecule type" value="Genomic_DNA"/>
</dbReference>
<feature type="binding site" evidence="12">
    <location>
        <position position="694"/>
    </location>
    <ligand>
        <name>[4Fe-4S] cluster</name>
        <dbReference type="ChEBI" id="CHEBI:49883"/>
        <label>1</label>
    </ligand>
</feature>
<dbReference type="GO" id="GO:0022900">
    <property type="term" value="P:electron transport chain"/>
    <property type="evidence" value="ECO:0007669"/>
    <property type="project" value="InterPro"/>
</dbReference>
<evidence type="ECO:0000256" key="9">
    <source>
        <dbReference type="PIRNR" id="PIRNR000159"/>
    </source>
</evidence>
<feature type="binding site" evidence="12">
    <location>
        <position position="701"/>
    </location>
    <ligand>
        <name>[4Fe-4S] cluster</name>
        <dbReference type="ChEBI" id="CHEBI:49883"/>
        <label>2</label>
    </ligand>
</feature>
<dbReference type="Pfam" id="PF12838">
    <property type="entry name" value="Fer4_7"/>
    <property type="match status" value="1"/>
</dbReference>
<dbReference type="Pfam" id="PF01558">
    <property type="entry name" value="POR"/>
    <property type="match status" value="1"/>
</dbReference>
<gene>
    <name evidence="14" type="ORF">SAMN06296241_3106</name>
</gene>
<dbReference type="InterPro" id="IPR019456">
    <property type="entry name" value="Pyrv-flavodox_OxRtase_EKR"/>
</dbReference>
<feature type="binding site" evidence="10">
    <location>
        <position position="66"/>
    </location>
    <ligand>
        <name>thiamine diphosphate</name>
        <dbReference type="ChEBI" id="CHEBI:58937"/>
    </ligand>
</feature>
<comment type="cofactor">
    <cofactor evidence="12">
        <name>[4Fe-4S] cluster</name>
        <dbReference type="ChEBI" id="CHEBI:49883"/>
    </cofactor>
    <text evidence="12">Binds 3 [4Fe-4S] clusters per subunit.</text>
</comment>
<feature type="domain" description="4Fe-4S ferredoxin-type" evidence="13">
    <location>
        <begin position="681"/>
        <end position="711"/>
    </location>
</feature>
<feature type="binding site" evidence="12">
    <location>
        <position position="697"/>
    </location>
    <ligand>
        <name>[4Fe-4S] cluster</name>
        <dbReference type="ChEBI" id="CHEBI:49883"/>
        <label>1</label>
    </ligand>
</feature>
<evidence type="ECO:0000256" key="8">
    <source>
        <dbReference type="ARBA" id="ARBA00023014"/>
    </source>
</evidence>
<dbReference type="FunFam" id="3.30.70.20:FF:000022">
    <property type="entry name" value="Pyruvate:ferredoxin (Flavodoxin) oxidoreductase"/>
    <property type="match status" value="1"/>
</dbReference>
<keyword evidence="14" id="KW-0670">Pyruvate</keyword>
<dbReference type="InterPro" id="IPR050722">
    <property type="entry name" value="Pyruvate:ferred/Flavod_OxRd"/>
</dbReference>
<dbReference type="RefSeq" id="WP_097057301.1">
    <property type="nucleotide sequence ID" value="NZ_OCMF01000005.1"/>
</dbReference>
<dbReference type="PIRSF" id="PIRSF000159">
    <property type="entry name" value="NifJ"/>
    <property type="match status" value="1"/>
</dbReference>
<evidence type="ECO:0000256" key="11">
    <source>
        <dbReference type="PIRSR" id="PIRSR000159-2"/>
    </source>
</evidence>
<evidence type="ECO:0000256" key="10">
    <source>
        <dbReference type="PIRSR" id="PIRSR000159-1"/>
    </source>
</evidence>
<dbReference type="Gene3D" id="3.30.70.20">
    <property type="match status" value="1"/>
</dbReference>
<dbReference type="PROSITE" id="PS51379">
    <property type="entry name" value="4FE4S_FER_2"/>
    <property type="match status" value="2"/>
</dbReference>
<dbReference type="FunFam" id="3.40.50.970:FF:000012">
    <property type="entry name" value="Pyruvate:ferredoxin (Flavodoxin) oxidoreductase"/>
    <property type="match status" value="1"/>
</dbReference>
<dbReference type="CDD" id="cd07034">
    <property type="entry name" value="TPP_PYR_PFOR_IOR-alpha_like"/>
    <property type="match status" value="1"/>
</dbReference>
<dbReference type="SMART" id="SM00890">
    <property type="entry name" value="EKR"/>
    <property type="match status" value="1"/>
</dbReference>
<keyword evidence="8 12" id="KW-0411">Iron-sulfur</keyword>
<evidence type="ECO:0000256" key="7">
    <source>
        <dbReference type="ARBA" id="ARBA00023004"/>
    </source>
</evidence>
<dbReference type="Gene3D" id="4.10.780.10">
    <property type="entry name" value="Pyruvate-flavodoxin oxidoreductase, EKR domain"/>
    <property type="match status" value="1"/>
</dbReference>
<evidence type="ECO:0000313" key="14">
    <source>
        <dbReference type="EMBL" id="SOC81529.1"/>
    </source>
</evidence>
<proteinExistence type="inferred from homology"/>
<dbReference type="GO" id="GO:0005506">
    <property type="term" value="F:iron ion binding"/>
    <property type="evidence" value="ECO:0007669"/>
    <property type="project" value="InterPro"/>
</dbReference>
<feature type="site" description="Important for catalytic activity" evidence="11">
    <location>
        <position position="66"/>
    </location>
</feature>
<dbReference type="Pfam" id="PF01855">
    <property type="entry name" value="POR_N"/>
    <property type="match status" value="1"/>
</dbReference>